<sequence>MTRSLLTASLAMLLAACGQSSTVPDADGRAVDALVDAQFDAFLANDPEAMTVLGIDSPDSRVAAGRLTDASLVHRAELRDTLAANLAALDDIDDDAFAPQQQRTLEMARWFYRSQADLLGFDWSPAWLPLGTNLYAVDQLSSIPMSLPGFFESAQPVTGAAEARNYVARLHAVATKLDQVGDNLDLQASHGVVPPRIALEGAALQIRDLVRVGVDSSPFVQAFARKLDGAQGIDAALREELLRDARTAIEDATLPAYARLLARIEAAIATQNADNGVWALPDGDDYYAAALRWNTGVGIDAAQLHALGHDEVSRIRGEMAAIVRDRLPLAEVETTPASDSVDTATETVVASVSDADREALRASVQTRLDAIEDALPGYFNALPTQPLEVQLAPPDATGNAAVYYVPPGGDVRPGALVLDVAQVRALPEGGLPTLVYHNGLPGHHLQVGLAQAQVALPRLRRSLAPTAFTEGWAMYAERLAVEMGVYDDDPQGDLGRLRAELVHAARLVVDTGLHSERWTLAQAQTYLRDVAGMSEAQARSEAQRQLVRPGRACAHTVGLHTLLALRGHARQSLKKRFDLRAFHGVLLENGALPLDVVSRAVDAWIAASKIEDEGGAG</sequence>
<dbReference type="PROSITE" id="PS51257">
    <property type="entry name" value="PROKAR_LIPOPROTEIN"/>
    <property type="match status" value="1"/>
</dbReference>
<dbReference type="Proteomes" id="UP001430360">
    <property type="component" value="Unassembled WGS sequence"/>
</dbReference>
<protein>
    <submittedName>
        <fullName evidence="1">DUF885 domain-containing protein</fullName>
    </submittedName>
</protein>
<gene>
    <name evidence="1" type="ORF">LTT95_15700</name>
</gene>
<dbReference type="Pfam" id="PF05960">
    <property type="entry name" value="DUF885"/>
    <property type="match status" value="1"/>
</dbReference>
<dbReference type="RefSeq" id="WP_232137673.1">
    <property type="nucleotide sequence ID" value="NZ_CP089507.1"/>
</dbReference>
<name>A0ABS8UH39_9GAMM</name>
<dbReference type="EMBL" id="JAJQKU010000006">
    <property type="protein sequence ID" value="MCD9098384.1"/>
    <property type="molecule type" value="Genomic_DNA"/>
</dbReference>
<reference evidence="1" key="1">
    <citation type="submission" date="2021-12" db="EMBL/GenBank/DDBJ databases">
        <authorList>
            <person name="Ulrich A."/>
        </authorList>
    </citation>
    <scope>NUCLEOTIDE SEQUENCE</scope>
    <source>
        <strain evidence="1">A1P009</strain>
    </source>
</reference>
<reference evidence="1" key="2">
    <citation type="journal article" date="2022" name="Syst. Appl. Microbiol.">
        <title>Physiological and genomic characterisation of Luteimonas fraxinea sp. nov., a bacterial species associated with trees tolerant to ash dieback.</title>
        <authorList>
            <person name="Ulrich K."/>
            <person name="Becker R."/>
            <person name="Behrendt U."/>
            <person name="Kube M."/>
            <person name="Schneck V."/>
            <person name="Ulrich A."/>
        </authorList>
    </citation>
    <scope>NUCLEOTIDE SEQUENCE</scope>
    <source>
        <strain evidence="1">A1P009</strain>
    </source>
</reference>
<comment type="caution">
    <text evidence="1">The sequence shown here is derived from an EMBL/GenBank/DDBJ whole genome shotgun (WGS) entry which is preliminary data.</text>
</comment>
<evidence type="ECO:0000313" key="1">
    <source>
        <dbReference type="EMBL" id="MCD9098384.1"/>
    </source>
</evidence>
<dbReference type="PANTHER" id="PTHR33361:SF2">
    <property type="entry name" value="DUF885 DOMAIN-CONTAINING PROTEIN"/>
    <property type="match status" value="1"/>
</dbReference>
<dbReference type="InterPro" id="IPR010281">
    <property type="entry name" value="DUF885"/>
</dbReference>
<keyword evidence="2" id="KW-1185">Reference proteome</keyword>
<proteinExistence type="predicted"/>
<organism evidence="1 2">
    <name type="scientific">Luteimonas fraxinea</name>
    <dbReference type="NCBI Taxonomy" id="2901869"/>
    <lineage>
        <taxon>Bacteria</taxon>
        <taxon>Pseudomonadati</taxon>
        <taxon>Pseudomonadota</taxon>
        <taxon>Gammaproteobacteria</taxon>
        <taxon>Lysobacterales</taxon>
        <taxon>Lysobacteraceae</taxon>
        <taxon>Luteimonas</taxon>
    </lineage>
</organism>
<accession>A0ABS8UH39</accession>
<dbReference type="PANTHER" id="PTHR33361">
    <property type="entry name" value="GLR0591 PROTEIN"/>
    <property type="match status" value="1"/>
</dbReference>
<evidence type="ECO:0000313" key="2">
    <source>
        <dbReference type="Proteomes" id="UP001430360"/>
    </source>
</evidence>